<evidence type="ECO:0000256" key="3">
    <source>
        <dbReference type="SAM" id="SignalP"/>
    </source>
</evidence>
<dbReference type="Gramene" id="BGIOSGA009967-TA">
    <property type="protein sequence ID" value="BGIOSGA009967-PA"/>
    <property type="gene ID" value="BGIOSGA009967"/>
</dbReference>
<evidence type="ECO:0000256" key="2">
    <source>
        <dbReference type="ARBA" id="ARBA00023180"/>
    </source>
</evidence>
<dbReference type="Proteomes" id="UP000007015">
    <property type="component" value="Chromosome 3"/>
</dbReference>
<sequence>MAARRANCALVLVLALALLAARDAGAAAVPKPNWLGGLSRAAFPNRFVFGTATSAYQVEGMAASGGRGPSIWDAFAHTPDLEPSIM</sequence>
<dbReference type="AlphaFoldDB" id="A2XL42"/>
<feature type="chain" id="PRO_5002649591" description="4-hydroxy-7-methoxy-3-oxo-3,4-dihydro-2H-1,4-benzoxazin-2-yl glucosidebeta-D-glucosidase" evidence="3">
    <location>
        <begin position="27"/>
        <end position="86"/>
    </location>
</feature>
<organism evidence="4 5">
    <name type="scientific">Oryza sativa subsp. indica</name>
    <name type="common">Rice</name>
    <dbReference type="NCBI Taxonomy" id="39946"/>
    <lineage>
        <taxon>Eukaryota</taxon>
        <taxon>Viridiplantae</taxon>
        <taxon>Streptophyta</taxon>
        <taxon>Embryophyta</taxon>
        <taxon>Tracheophyta</taxon>
        <taxon>Spermatophyta</taxon>
        <taxon>Magnoliopsida</taxon>
        <taxon>Liliopsida</taxon>
        <taxon>Poales</taxon>
        <taxon>Poaceae</taxon>
        <taxon>BOP clade</taxon>
        <taxon>Oryzoideae</taxon>
        <taxon>Oryzeae</taxon>
        <taxon>Oryzinae</taxon>
        <taxon>Oryza</taxon>
        <taxon>Oryza sativa</taxon>
    </lineage>
</organism>
<dbReference type="STRING" id="39946.A2XL42"/>
<accession>A2XL42</accession>
<feature type="signal peptide" evidence="3">
    <location>
        <begin position="1"/>
        <end position="26"/>
    </location>
</feature>
<dbReference type="Pfam" id="PF00232">
    <property type="entry name" value="Glyco_hydro_1"/>
    <property type="match status" value="1"/>
</dbReference>
<keyword evidence="2" id="KW-0325">Glycoprotein</keyword>
<evidence type="ECO:0000256" key="1">
    <source>
        <dbReference type="ARBA" id="ARBA00010838"/>
    </source>
</evidence>
<dbReference type="GO" id="GO:0005975">
    <property type="term" value="P:carbohydrate metabolic process"/>
    <property type="evidence" value="ECO:0007669"/>
    <property type="project" value="InterPro"/>
</dbReference>
<gene>
    <name evidence="4" type="ORF">OsI_13186</name>
</gene>
<dbReference type="InterPro" id="IPR001360">
    <property type="entry name" value="Glyco_hydro_1"/>
</dbReference>
<dbReference type="HOGENOM" id="CLU_001859_8_1_1"/>
<dbReference type="GO" id="GO:0033907">
    <property type="term" value="F:beta-D-fucosidase activity"/>
    <property type="evidence" value="ECO:0007669"/>
    <property type="project" value="UniProtKB-ARBA"/>
</dbReference>
<dbReference type="GO" id="GO:0008422">
    <property type="term" value="F:beta-glucosidase activity"/>
    <property type="evidence" value="ECO:0007669"/>
    <property type="project" value="UniProtKB-ARBA"/>
</dbReference>
<keyword evidence="5" id="KW-1185">Reference proteome</keyword>
<evidence type="ECO:0008006" key="6">
    <source>
        <dbReference type="Google" id="ProtNLM"/>
    </source>
</evidence>
<name>A2XL42_ORYSI</name>
<dbReference type="EMBL" id="CM000128">
    <property type="protein sequence ID" value="EAY91552.1"/>
    <property type="molecule type" value="Genomic_DNA"/>
</dbReference>
<dbReference type="InterPro" id="IPR017853">
    <property type="entry name" value="GH"/>
</dbReference>
<dbReference type="SUPFAM" id="SSF51445">
    <property type="entry name" value="(Trans)glycosidases"/>
    <property type="match status" value="1"/>
</dbReference>
<keyword evidence="3" id="KW-0732">Signal</keyword>
<dbReference type="Gene3D" id="3.20.20.80">
    <property type="entry name" value="Glycosidases"/>
    <property type="match status" value="1"/>
</dbReference>
<protein>
    <recommendedName>
        <fullName evidence="6">4-hydroxy-7-methoxy-3-oxo-3,4-dihydro-2H-1,4-benzoxazin-2-yl glucosidebeta-D-glucosidase</fullName>
    </recommendedName>
</protein>
<reference evidence="4 5" key="1">
    <citation type="journal article" date="2005" name="PLoS Biol.">
        <title>The genomes of Oryza sativa: a history of duplications.</title>
        <authorList>
            <person name="Yu J."/>
            <person name="Wang J."/>
            <person name="Lin W."/>
            <person name="Li S."/>
            <person name="Li H."/>
            <person name="Zhou J."/>
            <person name="Ni P."/>
            <person name="Dong W."/>
            <person name="Hu S."/>
            <person name="Zeng C."/>
            <person name="Zhang J."/>
            <person name="Zhang Y."/>
            <person name="Li R."/>
            <person name="Xu Z."/>
            <person name="Li S."/>
            <person name="Li X."/>
            <person name="Zheng H."/>
            <person name="Cong L."/>
            <person name="Lin L."/>
            <person name="Yin J."/>
            <person name="Geng J."/>
            <person name="Li G."/>
            <person name="Shi J."/>
            <person name="Liu J."/>
            <person name="Lv H."/>
            <person name="Li J."/>
            <person name="Wang J."/>
            <person name="Deng Y."/>
            <person name="Ran L."/>
            <person name="Shi X."/>
            <person name="Wang X."/>
            <person name="Wu Q."/>
            <person name="Li C."/>
            <person name="Ren X."/>
            <person name="Wang J."/>
            <person name="Wang X."/>
            <person name="Li D."/>
            <person name="Liu D."/>
            <person name="Zhang X."/>
            <person name="Ji Z."/>
            <person name="Zhao W."/>
            <person name="Sun Y."/>
            <person name="Zhang Z."/>
            <person name="Bao J."/>
            <person name="Han Y."/>
            <person name="Dong L."/>
            <person name="Ji J."/>
            <person name="Chen P."/>
            <person name="Wu S."/>
            <person name="Liu J."/>
            <person name="Xiao Y."/>
            <person name="Bu D."/>
            <person name="Tan J."/>
            <person name="Yang L."/>
            <person name="Ye C."/>
            <person name="Zhang J."/>
            <person name="Xu J."/>
            <person name="Zhou Y."/>
            <person name="Yu Y."/>
            <person name="Zhang B."/>
            <person name="Zhuang S."/>
            <person name="Wei H."/>
            <person name="Liu B."/>
            <person name="Lei M."/>
            <person name="Yu H."/>
            <person name="Li Y."/>
            <person name="Xu H."/>
            <person name="Wei S."/>
            <person name="He X."/>
            <person name="Fang L."/>
            <person name="Zhang Z."/>
            <person name="Zhang Y."/>
            <person name="Huang X."/>
            <person name="Su Z."/>
            <person name="Tong W."/>
            <person name="Li J."/>
            <person name="Tong Z."/>
            <person name="Li S."/>
            <person name="Ye J."/>
            <person name="Wang L."/>
            <person name="Fang L."/>
            <person name="Lei T."/>
            <person name="Chen C."/>
            <person name="Chen H."/>
            <person name="Xu Z."/>
            <person name="Li H."/>
            <person name="Huang H."/>
            <person name="Zhang F."/>
            <person name="Xu H."/>
            <person name="Li N."/>
            <person name="Zhao C."/>
            <person name="Li S."/>
            <person name="Dong L."/>
            <person name="Huang Y."/>
            <person name="Li L."/>
            <person name="Xi Y."/>
            <person name="Qi Q."/>
            <person name="Li W."/>
            <person name="Zhang B."/>
            <person name="Hu W."/>
            <person name="Zhang Y."/>
            <person name="Tian X."/>
            <person name="Jiao Y."/>
            <person name="Liang X."/>
            <person name="Jin J."/>
            <person name="Gao L."/>
            <person name="Zheng W."/>
            <person name="Hao B."/>
            <person name="Liu S."/>
            <person name="Wang W."/>
            <person name="Yuan L."/>
            <person name="Cao M."/>
            <person name="McDermott J."/>
            <person name="Samudrala R."/>
            <person name="Wang J."/>
            <person name="Wong G.K."/>
            <person name="Yang H."/>
        </authorList>
    </citation>
    <scope>NUCLEOTIDE SEQUENCE [LARGE SCALE GENOMIC DNA]</scope>
    <source>
        <strain evidence="5">cv. 93-11</strain>
    </source>
</reference>
<evidence type="ECO:0000313" key="4">
    <source>
        <dbReference type="EMBL" id="EAY91552.1"/>
    </source>
</evidence>
<proteinExistence type="inferred from homology"/>
<comment type="similarity">
    <text evidence="1">Belongs to the glycosyl hydrolase 1 family.</text>
</comment>
<dbReference type="GO" id="GO:0004565">
    <property type="term" value="F:beta-galactosidase activity"/>
    <property type="evidence" value="ECO:0007669"/>
    <property type="project" value="UniProtKB-ARBA"/>
</dbReference>
<dbReference type="OMA" id="SFHLCCP"/>
<evidence type="ECO:0000313" key="5">
    <source>
        <dbReference type="Proteomes" id="UP000007015"/>
    </source>
</evidence>